<feature type="transmembrane region" description="Helical" evidence="3">
    <location>
        <begin position="12"/>
        <end position="32"/>
    </location>
</feature>
<keyword evidence="1" id="KW-0378">Hydrolase</keyword>
<dbReference type="RefSeq" id="WP_121900636.1">
    <property type="nucleotide sequence ID" value="NZ_REFW01000001.1"/>
</dbReference>
<dbReference type="CDD" id="cd05829">
    <property type="entry name" value="Sortase_F"/>
    <property type="match status" value="1"/>
</dbReference>
<name>A0A3M0GXJ0_9ACTN</name>
<dbReference type="OrthoDB" id="525039at2"/>
<dbReference type="InterPro" id="IPR005754">
    <property type="entry name" value="Sortase"/>
</dbReference>
<evidence type="ECO:0000256" key="1">
    <source>
        <dbReference type="ARBA" id="ARBA00022801"/>
    </source>
</evidence>
<dbReference type="Proteomes" id="UP000275256">
    <property type="component" value="Unassembled WGS sequence"/>
</dbReference>
<feature type="compositionally biased region" description="Low complexity" evidence="2">
    <location>
        <begin position="41"/>
        <end position="80"/>
    </location>
</feature>
<proteinExistence type="predicted"/>
<keyword evidence="5" id="KW-1185">Reference proteome</keyword>
<gene>
    <name evidence="4" type="ORF">EAX62_05780</name>
</gene>
<protein>
    <submittedName>
        <fullName evidence="4">Class F sortase</fullName>
    </submittedName>
</protein>
<accession>A0A3M0GXJ0</accession>
<keyword evidence="3" id="KW-0812">Transmembrane</keyword>
<reference evidence="4 5" key="1">
    <citation type="submission" date="2018-10" db="EMBL/GenBank/DDBJ databases">
        <title>Tessaracoccus antarcticuss sp. nov., isolated from sediment.</title>
        <authorList>
            <person name="Zhou L.Y."/>
            <person name="Du Z.J."/>
        </authorList>
    </citation>
    <scope>NUCLEOTIDE SEQUENCE [LARGE SCALE GENOMIC DNA]</scope>
    <source>
        <strain evidence="4 5">JDX10</strain>
    </source>
</reference>
<sequence length="251" mass="25074">MASTKSPLQWRVLMGGAAGVVGVGVIGAALAFPSVTAPAALPAPSSVSTPTTSTSGAAASTPAGTPSASTPAASPAPSASVIPLNQTSPSTVPSSTPPPAVAALAESAPTRVKIPSIGVDAGTVSLGLDGNELETPADPDVVGWFTGAHTPGAPGRAVLAGHLTWNGRHTVFARLPQLAVGAIVEVDREDGTTAKFEVTKVSTFPKDAFPTDEVYASTDDPSLVLITCGGEYSKTQHYYDSNVIAFASALD</sequence>
<dbReference type="Pfam" id="PF04203">
    <property type="entry name" value="Sortase"/>
    <property type="match status" value="1"/>
</dbReference>
<evidence type="ECO:0000256" key="2">
    <source>
        <dbReference type="SAM" id="MobiDB-lite"/>
    </source>
</evidence>
<dbReference type="Gene3D" id="2.40.260.10">
    <property type="entry name" value="Sortase"/>
    <property type="match status" value="1"/>
</dbReference>
<evidence type="ECO:0000256" key="3">
    <source>
        <dbReference type="SAM" id="Phobius"/>
    </source>
</evidence>
<dbReference type="SUPFAM" id="SSF63817">
    <property type="entry name" value="Sortase"/>
    <property type="match status" value="1"/>
</dbReference>
<keyword evidence="3" id="KW-0472">Membrane</keyword>
<dbReference type="InterPro" id="IPR023365">
    <property type="entry name" value="Sortase_dom-sf"/>
</dbReference>
<feature type="region of interest" description="Disordered" evidence="2">
    <location>
        <begin position="41"/>
        <end position="104"/>
    </location>
</feature>
<dbReference type="AlphaFoldDB" id="A0A3M0GXJ0"/>
<comment type="caution">
    <text evidence="4">The sequence shown here is derived from an EMBL/GenBank/DDBJ whole genome shotgun (WGS) entry which is preliminary data.</text>
</comment>
<dbReference type="EMBL" id="REFW01000001">
    <property type="protein sequence ID" value="RMB62086.1"/>
    <property type="molecule type" value="Genomic_DNA"/>
</dbReference>
<evidence type="ECO:0000313" key="4">
    <source>
        <dbReference type="EMBL" id="RMB62086.1"/>
    </source>
</evidence>
<organism evidence="4 5">
    <name type="scientific">Tessaracoccus antarcticus</name>
    <dbReference type="NCBI Taxonomy" id="2479848"/>
    <lineage>
        <taxon>Bacteria</taxon>
        <taxon>Bacillati</taxon>
        <taxon>Actinomycetota</taxon>
        <taxon>Actinomycetes</taxon>
        <taxon>Propionibacteriales</taxon>
        <taxon>Propionibacteriaceae</taxon>
        <taxon>Tessaracoccus</taxon>
    </lineage>
</organism>
<evidence type="ECO:0000313" key="5">
    <source>
        <dbReference type="Proteomes" id="UP000275256"/>
    </source>
</evidence>
<dbReference type="GO" id="GO:0016787">
    <property type="term" value="F:hydrolase activity"/>
    <property type="evidence" value="ECO:0007669"/>
    <property type="project" value="UniProtKB-KW"/>
</dbReference>
<dbReference type="InterPro" id="IPR042001">
    <property type="entry name" value="Sortase_F"/>
</dbReference>
<keyword evidence="3" id="KW-1133">Transmembrane helix</keyword>